<reference evidence="4" key="1">
    <citation type="submission" date="2021-02" db="EMBL/GenBank/DDBJ databases">
        <authorList>
            <person name="Nowell W R."/>
        </authorList>
    </citation>
    <scope>NUCLEOTIDE SEQUENCE</scope>
</reference>
<dbReference type="EMBL" id="CAJOAY010000428">
    <property type="protein sequence ID" value="CAF3662896.1"/>
    <property type="molecule type" value="Genomic_DNA"/>
</dbReference>
<dbReference type="Proteomes" id="UP000663844">
    <property type="component" value="Unassembled WGS sequence"/>
</dbReference>
<feature type="region of interest" description="Disordered" evidence="1">
    <location>
        <begin position="15"/>
        <end position="39"/>
    </location>
</feature>
<organism evidence="4 6">
    <name type="scientific">Adineta steineri</name>
    <dbReference type="NCBI Taxonomy" id="433720"/>
    <lineage>
        <taxon>Eukaryota</taxon>
        <taxon>Metazoa</taxon>
        <taxon>Spiralia</taxon>
        <taxon>Gnathifera</taxon>
        <taxon>Rotifera</taxon>
        <taxon>Eurotatoria</taxon>
        <taxon>Bdelloidea</taxon>
        <taxon>Adinetida</taxon>
        <taxon>Adinetidae</taxon>
        <taxon>Adineta</taxon>
    </lineage>
</organism>
<dbReference type="OrthoDB" id="10002667at2759"/>
<dbReference type="Proteomes" id="UP000663881">
    <property type="component" value="Unassembled WGS sequence"/>
</dbReference>
<dbReference type="Proteomes" id="UP000663891">
    <property type="component" value="Unassembled WGS sequence"/>
</dbReference>
<evidence type="ECO:0000256" key="1">
    <source>
        <dbReference type="SAM" id="MobiDB-lite"/>
    </source>
</evidence>
<name>A0A818PL61_9BILA</name>
<dbReference type="EMBL" id="CAJNOG010000622">
    <property type="protein sequence ID" value="CAF1318122.1"/>
    <property type="molecule type" value="Genomic_DNA"/>
</dbReference>
<dbReference type="EMBL" id="CAJNON010000165">
    <property type="protein sequence ID" value="CAF1057034.1"/>
    <property type="molecule type" value="Genomic_DNA"/>
</dbReference>
<dbReference type="EMBL" id="CAJOAZ010000358">
    <property type="protein sequence ID" value="CAF3626576.1"/>
    <property type="molecule type" value="Genomic_DNA"/>
</dbReference>
<dbReference type="Proteomes" id="UP000663845">
    <property type="component" value="Unassembled WGS sequence"/>
</dbReference>
<gene>
    <name evidence="3" type="ORF">JYZ213_LOCUS33245</name>
    <name evidence="5" type="ORF">OKA104_LOCUS9893</name>
    <name evidence="4" type="ORF">OXD698_LOCUS7716</name>
    <name evidence="2" type="ORF">VCS650_LOCUS17727</name>
</gene>
<accession>A0A818PL61</accession>
<evidence type="ECO:0000313" key="2">
    <source>
        <dbReference type="EMBL" id="CAF1057034.1"/>
    </source>
</evidence>
<evidence type="ECO:0000313" key="6">
    <source>
        <dbReference type="Proteomes" id="UP000663844"/>
    </source>
</evidence>
<evidence type="ECO:0000313" key="4">
    <source>
        <dbReference type="EMBL" id="CAF3626576.1"/>
    </source>
</evidence>
<proteinExistence type="predicted"/>
<evidence type="ECO:0000313" key="5">
    <source>
        <dbReference type="EMBL" id="CAF3662896.1"/>
    </source>
</evidence>
<comment type="caution">
    <text evidence="4">The sequence shown here is derived from an EMBL/GenBank/DDBJ whole genome shotgun (WGS) entry which is preliminary data.</text>
</comment>
<evidence type="ECO:0000313" key="3">
    <source>
        <dbReference type="EMBL" id="CAF1318122.1"/>
    </source>
</evidence>
<sequence>MMTTTAKESIELMLTTTTTESSSSTTTTTTESSTITTTEPLSTFIITAEPGSTTTEADLISLDSTDRGVYAIYQTKISKNSQRSAVGNQYGSYPPDQSPDNACDGNRLTKYLNFGMCFEDSHGVQCGLDTGFFLELKRGASLVTGLQICTAEDFATRDPLMISLEGSNEPYPTLILGPSWTLIYNGPSGLQKDPGRLTCGIVQLINNSAQYKSYRFLVSGKRNISNSVQYSELKLFGH</sequence>
<protein>
    <submittedName>
        <fullName evidence="4">Uncharacterized protein</fullName>
    </submittedName>
</protein>
<dbReference type="AlphaFoldDB" id="A0A818PL61"/>